<dbReference type="EMBL" id="RJLM01000029">
    <property type="protein sequence ID" value="RWX52788.1"/>
    <property type="molecule type" value="Genomic_DNA"/>
</dbReference>
<evidence type="ECO:0000313" key="2">
    <source>
        <dbReference type="Proteomes" id="UP000287563"/>
    </source>
</evidence>
<dbReference type="AlphaFoldDB" id="A0A444JI88"/>
<gene>
    <name evidence="1" type="ORF">EDI28_25375</name>
</gene>
<sequence>MKMKPSVYLYNETNDEVELYLGEFSTIQGLVLFDLESEFRLISFGATCYKNFDWVTEKELPEFSSIREIVSFLKKESDISIVDFESELPGLGSFSTHDDGECHFKLKSKHSALSILQQVAPEKYRDMLINQLLNNQKFYITCDNSGNVRKFGCFDDYLSKNT</sequence>
<protein>
    <submittedName>
        <fullName evidence="1">Uncharacterized protein</fullName>
    </submittedName>
</protein>
<comment type="caution">
    <text evidence="1">The sequence shown here is derived from an EMBL/GenBank/DDBJ whole genome shotgun (WGS) entry which is preliminary data.</text>
</comment>
<organism evidence="1 2">
    <name type="scientific">Photobacterium chitinilyticum</name>
    <dbReference type="NCBI Taxonomy" id="2485123"/>
    <lineage>
        <taxon>Bacteria</taxon>
        <taxon>Pseudomonadati</taxon>
        <taxon>Pseudomonadota</taxon>
        <taxon>Gammaproteobacteria</taxon>
        <taxon>Vibrionales</taxon>
        <taxon>Vibrionaceae</taxon>
        <taxon>Photobacterium</taxon>
    </lineage>
</organism>
<keyword evidence="2" id="KW-1185">Reference proteome</keyword>
<reference evidence="1 2" key="1">
    <citation type="submission" date="2018-11" db="EMBL/GenBank/DDBJ databases">
        <title>Photobacterium sp. BEI247 sp. nov., a marine bacterium isolated from Yongle Blue Hole in the South China Sea.</title>
        <authorList>
            <person name="Wang X."/>
        </authorList>
    </citation>
    <scope>NUCLEOTIDE SEQUENCE [LARGE SCALE GENOMIC DNA]</scope>
    <source>
        <strain evidence="2">BEI247</strain>
    </source>
</reference>
<proteinExistence type="predicted"/>
<dbReference type="Proteomes" id="UP000287563">
    <property type="component" value="Unassembled WGS sequence"/>
</dbReference>
<name>A0A444JI88_9GAMM</name>
<accession>A0A444JI88</accession>
<evidence type="ECO:0000313" key="1">
    <source>
        <dbReference type="EMBL" id="RWX52788.1"/>
    </source>
</evidence>